<dbReference type="Gene3D" id="3.55.50.30">
    <property type="match status" value="1"/>
</dbReference>
<feature type="chain" id="PRO_5027052955" description="Secretin/TonB short N-terminal domain-containing protein" evidence="1">
    <location>
        <begin position="23"/>
        <end position="270"/>
    </location>
</feature>
<protein>
    <recommendedName>
        <fullName evidence="4">Secretin/TonB short N-terminal domain-containing protein</fullName>
    </recommendedName>
</protein>
<keyword evidence="1" id="KW-0732">Signal</keyword>
<accession>A0A6M5YUH8</accession>
<feature type="signal peptide" evidence="1">
    <location>
        <begin position="1"/>
        <end position="22"/>
    </location>
</feature>
<gene>
    <name evidence="2" type="ORF">FTUN_4513</name>
</gene>
<dbReference type="RefSeq" id="WP_171472440.1">
    <property type="nucleotide sequence ID" value="NZ_CP053452.2"/>
</dbReference>
<dbReference type="KEGG" id="ftj:FTUN_4513"/>
<dbReference type="EMBL" id="CP053452">
    <property type="protein sequence ID" value="QJW96953.1"/>
    <property type="molecule type" value="Genomic_DNA"/>
</dbReference>
<evidence type="ECO:0000313" key="2">
    <source>
        <dbReference type="EMBL" id="QJW96953.1"/>
    </source>
</evidence>
<reference evidence="3" key="1">
    <citation type="submission" date="2020-05" db="EMBL/GenBank/DDBJ databases">
        <title>Frigoriglobus tundricola gen. nov., sp. nov., a psychrotolerant cellulolytic planctomycete of the family Gemmataceae with two divergent copies of 16S rRNA gene.</title>
        <authorList>
            <person name="Kulichevskaya I.S."/>
            <person name="Ivanova A.A."/>
            <person name="Naumoff D.G."/>
            <person name="Beletsky A.V."/>
            <person name="Rijpstra W.I.C."/>
            <person name="Sinninghe Damste J.S."/>
            <person name="Mardanov A.V."/>
            <person name="Ravin N.V."/>
            <person name="Dedysh S.N."/>
        </authorList>
    </citation>
    <scope>NUCLEOTIDE SEQUENCE [LARGE SCALE GENOMIC DNA]</scope>
    <source>
        <strain evidence="3">PL17</strain>
    </source>
</reference>
<name>A0A6M5YUH8_9BACT</name>
<proteinExistence type="predicted"/>
<dbReference type="AlphaFoldDB" id="A0A6M5YUH8"/>
<organism evidence="2 3">
    <name type="scientific">Frigoriglobus tundricola</name>
    <dbReference type="NCBI Taxonomy" id="2774151"/>
    <lineage>
        <taxon>Bacteria</taxon>
        <taxon>Pseudomonadati</taxon>
        <taxon>Planctomycetota</taxon>
        <taxon>Planctomycetia</taxon>
        <taxon>Gemmatales</taxon>
        <taxon>Gemmataceae</taxon>
        <taxon>Frigoriglobus</taxon>
    </lineage>
</organism>
<sequence>MSRSACLVALCGLVLAAAPVRADEPKSAAKTGESVERILDALGQEFVLQEGANINDYPLAELLLDLNKRYAVPFVINEESFKAAGRLDLKAEKPRFAATDLKGMTVRQVLNTVLDGFGAVYLIKNGAVEIVTVEHAAKVTKAPVSTSEAGGLVRLDEPLVSAVFKERPLHEVVARLADTYDLTVLVSPQAGDARAGLVSARVLNVPADKALELLADQADLRVVRRGTTFLVTSKDHANALLEERVTRDRQRIELEKLRAAPPAPVPVPKP</sequence>
<keyword evidence="3" id="KW-1185">Reference proteome</keyword>
<evidence type="ECO:0000313" key="3">
    <source>
        <dbReference type="Proteomes" id="UP000503447"/>
    </source>
</evidence>
<evidence type="ECO:0000256" key="1">
    <source>
        <dbReference type="SAM" id="SignalP"/>
    </source>
</evidence>
<evidence type="ECO:0008006" key="4">
    <source>
        <dbReference type="Google" id="ProtNLM"/>
    </source>
</evidence>
<dbReference type="Proteomes" id="UP000503447">
    <property type="component" value="Chromosome"/>
</dbReference>